<dbReference type="RefSeq" id="WP_179747590.1">
    <property type="nucleotide sequence ID" value="NZ_JACCBU010000001.1"/>
</dbReference>
<evidence type="ECO:0000313" key="3">
    <source>
        <dbReference type="Proteomes" id="UP000569914"/>
    </source>
</evidence>
<gene>
    <name evidence="2" type="ORF">BKA15_000030</name>
</gene>
<dbReference type="InterPro" id="IPR051532">
    <property type="entry name" value="Ester_Hydrolysis_Enzymes"/>
</dbReference>
<dbReference type="GO" id="GO:0004622">
    <property type="term" value="F:phosphatidylcholine lysophospholipase activity"/>
    <property type="evidence" value="ECO:0007669"/>
    <property type="project" value="TreeGrafter"/>
</dbReference>
<evidence type="ECO:0000259" key="1">
    <source>
        <dbReference type="Pfam" id="PF13472"/>
    </source>
</evidence>
<dbReference type="PANTHER" id="PTHR30383">
    <property type="entry name" value="THIOESTERASE 1/PROTEASE 1/LYSOPHOSPHOLIPASE L1"/>
    <property type="match status" value="1"/>
</dbReference>
<dbReference type="SUPFAM" id="SSF52266">
    <property type="entry name" value="SGNH hydrolase"/>
    <property type="match status" value="1"/>
</dbReference>
<dbReference type="CDD" id="cd01834">
    <property type="entry name" value="SGNH_hydrolase_like_2"/>
    <property type="match status" value="1"/>
</dbReference>
<protein>
    <submittedName>
        <fullName evidence="2">Lysophospholipase L1-like esterase</fullName>
    </submittedName>
</protein>
<dbReference type="EMBL" id="JACCBU010000001">
    <property type="protein sequence ID" value="NYE68701.1"/>
    <property type="molecule type" value="Genomic_DNA"/>
</dbReference>
<proteinExistence type="predicted"/>
<reference evidence="2 3" key="1">
    <citation type="submission" date="2020-07" db="EMBL/GenBank/DDBJ databases">
        <title>Sequencing the genomes of 1000 actinobacteria strains.</title>
        <authorList>
            <person name="Klenk H.-P."/>
        </authorList>
    </citation>
    <scope>NUCLEOTIDE SEQUENCE [LARGE SCALE GENOMIC DNA]</scope>
    <source>
        <strain evidence="2 3">DSM 22083</strain>
    </source>
</reference>
<name>A0A7Y9LAH1_9ACTN</name>
<comment type="caution">
    <text evidence="2">The sequence shown here is derived from an EMBL/GenBank/DDBJ whole genome shotgun (WGS) entry which is preliminary data.</text>
</comment>
<dbReference type="PANTHER" id="PTHR30383:SF5">
    <property type="entry name" value="SGNH HYDROLASE-TYPE ESTERASE DOMAIN-CONTAINING PROTEIN"/>
    <property type="match status" value="1"/>
</dbReference>
<dbReference type="Pfam" id="PF13472">
    <property type="entry name" value="Lipase_GDSL_2"/>
    <property type="match status" value="1"/>
</dbReference>
<organism evidence="2 3">
    <name type="scientific">Microlunatus parietis</name>
    <dbReference type="NCBI Taxonomy" id="682979"/>
    <lineage>
        <taxon>Bacteria</taxon>
        <taxon>Bacillati</taxon>
        <taxon>Actinomycetota</taxon>
        <taxon>Actinomycetes</taxon>
        <taxon>Propionibacteriales</taxon>
        <taxon>Propionibacteriaceae</taxon>
        <taxon>Microlunatus</taxon>
    </lineage>
</organism>
<dbReference type="InterPro" id="IPR013830">
    <property type="entry name" value="SGNH_hydro"/>
</dbReference>
<evidence type="ECO:0000313" key="2">
    <source>
        <dbReference type="EMBL" id="NYE68701.1"/>
    </source>
</evidence>
<dbReference type="Gene3D" id="3.40.50.1110">
    <property type="entry name" value="SGNH hydrolase"/>
    <property type="match status" value="1"/>
</dbReference>
<dbReference type="InterPro" id="IPR036514">
    <property type="entry name" value="SGNH_hydro_sf"/>
</dbReference>
<accession>A0A7Y9LAH1</accession>
<sequence>MGQRLVLVGDSVTDCGRDREDAGSLGSGWVSVVGAELPDVTVINRGISGNRVRDLVARWDADVLAAGPDTVGIMIGINDTWRRYDRDDPTSTEAFAAGYGELLDRTAAAGVARVILLEPVLTPIDDPQWAWREDLDPKISAVRRLAQRYGHELVPTDAVMNATAATRPLGELAPDGVHPSAAGHRVIAETFLQTYRDGSA</sequence>
<keyword evidence="3" id="KW-1185">Reference proteome</keyword>
<dbReference type="AlphaFoldDB" id="A0A7Y9LAH1"/>
<dbReference type="Proteomes" id="UP000569914">
    <property type="component" value="Unassembled WGS sequence"/>
</dbReference>
<feature type="domain" description="SGNH hydrolase-type esterase" evidence="1">
    <location>
        <begin position="8"/>
        <end position="186"/>
    </location>
</feature>